<feature type="transmembrane region" description="Helical" evidence="1">
    <location>
        <begin position="28"/>
        <end position="50"/>
    </location>
</feature>
<organism evidence="2">
    <name type="scientific">Calcidiscus leptoporus</name>
    <dbReference type="NCBI Taxonomy" id="127549"/>
    <lineage>
        <taxon>Eukaryota</taxon>
        <taxon>Haptista</taxon>
        <taxon>Haptophyta</taxon>
        <taxon>Prymnesiophyceae</taxon>
        <taxon>Coccolithales</taxon>
        <taxon>Calcidiscaceae</taxon>
        <taxon>Calcidiscus</taxon>
    </lineage>
</organism>
<feature type="transmembrane region" description="Helical" evidence="1">
    <location>
        <begin position="237"/>
        <end position="263"/>
    </location>
</feature>
<proteinExistence type="predicted"/>
<dbReference type="EMBL" id="HBER01040202">
    <property type="protein sequence ID" value="CAD8545044.1"/>
    <property type="molecule type" value="Transcribed_RNA"/>
</dbReference>
<dbReference type="AlphaFoldDB" id="A0A7S0J9H9"/>
<keyword evidence="1" id="KW-0472">Membrane</keyword>
<protein>
    <submittedName>
        <fullName evidence="2">Uncharacterized protein</fullName>
    </submittedName>
</protein>
<keyword evidence="1" id="KW-1133">Transmembrane helix</keyword>
<accession>A0A7S0J9H9</accession>
<evidence type="ECO:0000256" key="1">
    <source>
        <dbReference type="SAM" id="Phobius"/>
    </source>
</evidence>
<keyword evidence="1" id="KW-0812">Transmembrane</keyword>
<evidence type="ECO:0000313" key="2">
    <source>
        <dbReference type="EMBL" id="CAD8545044.1"/>
    </source>
</evidence>
<reference evidence="2" key="1">
    <citation type="submission" date="2021-01" db="EMBL/GenBank/DDBJ databases">
        <authorList>
            <person name="Corre E."/>
            <person name="Pelletier E."/>
            <person name="Niang G."/>
            <person name="Scheremetjew M."/>
            <person name="Finn R."/>
            <person name="Kale V."/>
            <person name="Holt S."/>
            <person name="Cochrane G."/>
            <person name="Meng A."/>
            <person name="Brown T."/>
            <person name="Cohen L."/>
        </authorList>
    </citation>
    <scope>NUCLEOTIDE SEQUENCE</scope>
    <source>
        <strain evidence="2">RCC1130</strain>
    </source>
</reference>
<gene>
    <name evidence="2" type="ORF">CLEP1334_LOCUS20332</name>
</gene>
<sequence>MLSLQPSLAPLHVPSLSAASARSGVPFAVLPKALIPIIFIPWGVPIGYAFERRFGVEAGPFTRFVKSDAVQKGGPTMRRIDKSLPSKVKGVRLTPPARDVTRTFRKEYPTKELELLWGALIKCYGNQERALEAINANPQMLNPSYSFPNTLLESKQVLLSVMSQAEALEVMRLNPAVLQCGPSLGVLGATEIMAIARLRSLGNTLIPPQLRSLAVGVLFFCLALVVTASRAEDPEVLALVTVLRPLLGLGLASIFLFVVYGAANAGRSASS</sequence>
<name>A0A7S0J9H9_9EUKA</name>
<feature type="transmembrane region" description="Helical" evidence="1">
    <location>
        <begin position="213"/>
        <end position="231"/>
    </location>
</feature>